<dbReference type="KEGG" id="ria:C7V51_05985"/>
<sequence>MTDISKIQSWLVQRIAIYLDRESDEIDADTPLAKYGLDSVYAQSIATELSEKVGVNFDTRELIKHNSVNKILRRIQELSAIAPSSADTNQ</sequence>
<protein>
    <submittedName>
        <fullName evidence="2">Acyl carrier protein</fullName>
    </submittedName>
</protein>
<dbReference type="SUPFAM" id="SSF47336">
    <property type="entry name" value="ACP-like"/>
    <property type="match status" value="1"/>
</dbReference>
<dbReference type="Proteomes" id="UP000283946">
    <property type="component" value="Chromosome"/>
</dbReference>
<dbReference type="Pfam" id="PF00550">
    <property type="entry name" value="PP-binding"/>
    <property type="match status" value="1"/>
</dbReference>
<feature type="domain" description="Carrier" evidence="1">
    <location>
        <begin position="2"/>
        <end position="79"/>
    </location>
</feature>
<proteinExistence type="predicted"/>
<gene>
    <name evidence="2" type="ORF">C7V51_05985</name>
</gene>
<dbReference type="AlphaFoldDB" id="A0AAD1AF83"/>
<dbReference type="Gene3D" id="1.10.1200.10">
    <property type="entry name" value="ACP-like"/>
    <property type="match status" value="1"/>
</dbReference>
<dbReference type="InterPro" id="IPR009081">
    <property type="entry name" value="PP-bd_ACP"/>
</dbReference>
<accession>A0AAD1AF83</accession>
<evidence type="ECO:0000313" key="2">
    <source>
        <dbReference type="EMBL" id="AZZ55479.1"/>
    </source>
</evidence>
<name>A0AAD1AF83_9MICO</name>
<organism evidence="2 3">
    <name type="scientific">Rathayibacter iranicus</name>
    <dbReference type="NCBI Taxonomy" id="59737"/>
    <lineage>
        <taxon>Bacteria</taxon>
        <taxon>Bacillati</taxon>
        <taxon>Actinomycetota</taxon>
        <taxon>Actinomycetes</taxon>
        <taxon>Micrococcales</taxon>
        <taxon>Microbacteriaceae</taxon>
        <taxon>Rathayibacter</taxon>
    </lineage>
</organism>
<evidence type="ECO:0000259" key="1">
    <source>
        <dbReference type="PROSITE" id="PS50075"/>
    </source>
</evidence>
<dbReference type="InterPro" id="IPR036736">
    <property type="entry name" value="ACP-like_sf"/>
</dbReference>
<dbReference type="EMBL" id="CP028130">
    <property type="protein sequence ID" value="AZZ55479.1"/>
    <property type="molecule type" value="Genomic_DNA"/>
</dbReference>
<reference evidence="2 3" key="1">
    <citation type="submission" date="2018-03" db="EMBL/GenBank/DDBJ databases">
        <title>Bacteriophage NCPPB3778 and a type I-E CRISPR drive the evolution of the US Biological Select Agent, Rathayibacter toxicus.</title>
        <authorList>
            <person name="Davis E.W.II."/>
            <person name="Tabima J.F."/>
            <person name="Weisberg A.J."/>
            <person name="Dantas Lopes L."/>
            <person name="Wiseman M.S."/>
            <person name="Wiseman M.S."/>
            <person name="Pupko T."/>
            <person name="Belcher M.S."/>
            <person name="Sechler A.J."/>
            <person name="Tancos M.A."/>
            <person name="Schroeder B.K."/>
            <person name="Murray T.D."/>
            <person name="Luster D.G."/>
            <person name="Schneider W.L."/>
            <person name="Rogers E."/>
            <person name="Andreote F.D."/>
            <person name="Grunwald N.J."/>
            <person name="Putnam M.L."/>
            <person name="Chang J.H."/>
        </authorList>
    </citation>
    <scope>NUCLEOTIDE SEQUENCE [LARGE SCALE GENOMIC DNA]</scope>
    <source>
        <strain evidence="2 3">NCCPB 2253</strain>
    </source>
</reference>
<dbReference type="RefSeq" id="WP_104264519.1">
    <property type="nucleotide sequence ID" value="NZ_CP028130.1"/>
</dbReference>
<dbReference type="PROSITE" id="PS50075">
    <property type="entry name" value="CARRIER"/>
    <property type="match status" value="1"/>
</dbReference>
<evidence type="ECO:0000313" key="3">
    <source>
        <dbReference type="Proteomes" id="UP000283946"/>
    </source>
</evidence>